<gene>
    <name evidence="2" type="ORF">Aory04_000516900</name>
</gene>
<dbReference type="EMBL" id="BSYA01000049">
    <property type="protein sequence ID" value="GMG28815.1"/>
    <property type="molecule type" value="Genomic_DNA"/>
</dbReference>
<protein>
    <submittedName>
        <fullName evidence="2">Unnamed protein product</fullName>
    </submittedName>
</protein>
<proteinExistence type="predicted"/>
<evidence type="ECO:0000313" key="2">
    <source>
        <dbReference type="EMBL" id="GMG28815.1"/>
    </source>
</evidence>
<dbReference type="AlphaFoldDB" id="A0AAN4YF54"/>
<sequence length="71" mass="8141">MTDSGVPPQESHTQQSRVDEGKSSEQVFQEATPDKDLEQPIAPDQFDVKYCTTKWEIWAYYACVDNISWKG</sequence>
<feature type="region of interest" description="Disordered" evidence="1">
    <location>
        <begin position="1"/>
        <end position="39"/>
    </location>
</feature>
<dbReference type="Proteomes" id="UP001165205">
    <property type="component" value="Unassembled WGS sequence"/>
</dbReference>
<comment type="caution">
    <text evidence="2">The sequence shown here is derived from an EMBL/GenBank/DDBJ whole genome shotgun (WGS) entry which is preliminary data.</text>
</comment>
<accession>A0AAN4YF54</accession>
<evidence type="ECO:0000256" key="1">
    <source>
        <dbReference type="SAM" id="MobiDB-lite"/>
    </source>
</evidence>
<reference evidence="2" key="1">
    <citation type="submission" date="2023-04" db="EMBL/GenBank/DDBJ databases">
        <title>Aspergillus oryzae NBRC 4228.</title>
        <authorList>
            <person name="Ichikawa N."/>
            <person name="Sato H."/>
            <person name="Tonouchi N."/>
        </authorList>
    </citation>
    <scope>NUCLEOTIDE SEQUENCE</scope>
    <source>
        <strain evidence="2">NBRC 4228</strain>
    </source>
</reference>
<name>A0AAN4YF54_ASPOZ</name>
<evidence type="ECO:0000313" key="3">
    <source>
        <dbReference type="Proteomes" id="UP001165205"/>
    </source>
</evidence>
<organism evidence="2 3">
    <name type="scientific">Aspergillus oryzae</name>
    <name type="common">Yellow koji mold</name>
    <dbReference type="NCBI Taxonomy" id="5062"/>
    <lineage>
        <taxon>Eukaryota</taxon>
        <taxon>Fungi</taxon>
        <taxon>Dikarya</taxon>
        <taxon>Ascomycota</taxon>
        <taxon>Pezizomycotina</taxon>
        <taxon>Eurotiomycetes</taxon>
        <taxon>Eurotiomycetidae</taxon>
        <taxon>Eurotiales</taxon>
        <taxon>Aspergillaceae</taxon>
        <taxon>Aspergillus</taxon>
        <taxon>Aspergillus subgen. Circumdati</taxon>
    </lineage>
</organism>